<dbReference type="InterPro" id="IPR050857">
    <property type="entry name" value="D-2-hydroxyacid_DH"/>
</dbReference>
<dbReference type="SUPFAM" id="SSF52283">
    <property type="entry name" value="Formate/glycerate dehydrogenase catalytic domain-like"/>
    <property type="match status" value="1"/>
</dbReference>
<comment type="catalytic activity">
    <reaction evidence="12">
        <text>(R)-2-hydroxyglutarate + NAD(+) = 2-oxoglutarate + NADH + H(+)</text>
        <dbReference type="Rhea" id="RHEA:49612"/>
        <dbReference type="ChEBI" id="CHEBI:15378"/>
        <dbReference type="ChEBI" id="CHEBI:15801"/>
        <dbReference type="ChEBI" id="CHEBI:16810"/>
        <dbReference type="ChEBI" id="CHEBI:57540"/>
        <dbReference type="ChEBI" id="CHEBI:57945"/>
        <dbReference type="EC" id="1.1.1.399"/>
    </reaction>
</comment>
<evidence type="ECO:0000256" key="13">
    <source>
        <dbReference type="ARBA" id="ARBA00048731"/>
    </source>
</evidence>
<feature type="domain" description="ACT" evidence="14">
    <location>
        <begin position="447"/>
        <end position="520"/>
    </location>
</feature>
<dbReference type="InterPro" id="IPR029753">
    <property type="entry name" value="D-isomer_DH_CS"/>
</dbReference>
<name>A0AAE3VGU6_9BACT</name>
<dbReference type="Pfam" id="PF02826">
    <property type="entry name" value="2-Hacid_dh_C"/>
    <property type="match status" value="1"/>
</dbReference>
<dbReference type="EMBL" id="JAUSVL010000001">
    <property type="protein sequence ID" value="MDQ0289924.1"/>
    <property type="molecule type" value="Genomic_DNA"/>
</dbReference>
<keyword evidence="10" id="KW-0718">Serine biosynthesis</keyword>
<evidence type="ECO:0000256" key="7">
    <source>
        <dbReference type="ARBA" id="ARBA00022605"/>
    </source>
</evidence>
<dbReference type="GO" id="GO:0004617">
    <property type="term" value="F:phosphoglycerate dehydrogenase activity"/>
    <property type="evidence" value="ECO:0007669"/>
    <property type="project" value="UniProtKB-EC"/>
</dbReference>
<dbReference type="GO" id="GO:0051287">
    <property type="term" value="F:NAD binding"/>
    <property type="evidence" value="ECO:0007669"/>
    <property type="project" value="InterPro"/>
</dbReference>
<dbReference type="PROSITE" id="PS00670">
    <property type="entry name" value="D_2_HYDROXYACID_DH_2"/>
    <property type="match status" value="1"/>
</dbReference>
<evidence type="ECO:0000256" key="10">
    <source>
        <dbReference type="ARBA" id="ARBA00023299"/>
    </source>
</evidence>
<accession>A0AAE3VGU6</accession>
<evidence type="ECO:0000256" key="11">
    <source>
        <dbReference type="ARBA" id="ARBA00030455"/>
    </source>
</evidence>
<evidence type="ECO:0000256" key="4">
    <source>
        <dbReference type="ARBA" id="ARBA00013001"/>
    </source>
</evidence>
<dbReference type="Gene3D" id="3.40.50.720">
    <property type="entry name" value="NAD(P)-binding Rossmann-like Domain"/>
    <property type="match status" value="2"/>
</dbReference>
<dbReference type="Proteomes" id="UP001238163">
    <property type="component" value="Unassembled WGS sequence"/>
</dbReference>
<dbReference type="InterPro" id="IPR006139">
    <property type="entry name" value="D-isomer_2_OHA_DH_cat_dom"/>
</dbReference>
<comment type="similarity">
    <text evidence="3">Belongs to the D-isomer specific 2-hydroxyacid dehydrogenase family.</text>
</comment>
<dbReference type="InterPro" id="IPR006140">
    <property type="entry name" value="D-isomer_DH_NAD-bd"/>
</dbReference>
<dbReference type="PROSITE" id="PS51671">
    <property type="entry name" value="ACT"/>
    <property type="match status" value="1"/>
</dbReference>
<evidence type="ECO:0000256" key="8">
    <source>
        <dbReference type="ARBA" id="ARBA00023002"/>
    </source>
</evidence>
<keyword evidence="8 15" id="KW-0560">Oxidoreductase</keyword>
<dbReference type="SUPFAM" id="SSF55021">
    <property type="entry name" value="ACT-like"/>
    <property type="match status" value="1"/>
</dbReference>
<keyword evidence="7" id="KW-0028">Amino-acid biosynthesis</keyword>
<comment type="caution">
    <text evidence="15">The sequence shown here is derived from an EMBL/GenBank/DDBJ whole genome shotgun (WGS) entry which is preliminary data.</text>
</comment>
<evidence type="ECO:0000256" key="1">
    <source>
        <dbReference type="ARBA" id="ARBA00003800"/>
    </source>
</evidence>
<evidence type="ECO:0000256" key="6">
    <source>
        <dbReference type="ARBA" id="ARBA00021582"/>
    </source>
</evidence>
<dbReference type="PROSITE" id="PS00065">
    <property type="entry name" value="D_2_HYDROXYACID_DH_1"/>
    <property type="match status" value="1"/>
</dbReference>
<dbReference type="InterPro" id="IPR029752">
    <property type="entry name" value="D-isomer_DH_CS1"/>
</dbReference>
<evidence type="ECO:0000256" key="9">
    <source>
        <dbReference type="ARBA" id="ARBA00023027"/>
    </source>
</evidence>
<evidence type="ECO:0000256" key="12">
    <source>
        <dbReference type="ARBA" id="ARBA00048126"/>
    </source>
</evidence>
<protein>
    <recommendedName>
        <fullName evidence="6">D-3-phosphoglycerate dehydrogenase</fullName>
        <ecNumber evidence="4">1.1.1.399</ecNumber>
        <ecNumber evidence="5">1.1.1.95</ecNumber>
    </recommendedName>
    <alternativeName>
        <fullName evidence="11">2-oxoglutarate reductase</fullName>
    </alternativeName>
</protein>
<dbReference type="InterPro" id="IPR002912">
    <property type="entry name" value="ACT_dom"/>
</dbReference>
<dbReference type="EC" id="1.1.1.399" evidence="4"/>
<dbReference type="PANTHER" id="PTHR42789:SF1">
    <property type="entry name" value="D-ISOMER SPECIFIC 2-HYDROXYACID DEHYDROGENASE FAMILY PROTEIN (AFU_ORTHOLOGUE AFUA_6G10090)"/>
    <property type="match status" value="1"/>
</dbReference>
<dbReference type="InterPro" id="IPR029009">
    <property type="entry name" value="ASB_dom_sf"/>
</dbReference>
<dbReference type="SUPFAM" id="SSF143548">
    <property type="entry name" value="Serine metabolism enzymes domain"/>
    <property type="match status" value="1"/>
</dbReference>
<dbReference type="Gene3D" id="3.30.1330.90">
    <property type="entry name" value="D-3-phosphoglycerate dehydrogenase, domain 3"/>
    <property type="match status" value="1"/>
</dbReference>
<sequence length="520" mass="57230">MKHVLIPTKLDKVAKDILTAKGYAVVQDAETDMATLAQQHPETEALIVRSEKVTPAIIDALPNLRTVVRAGAGYNTIDIKYARRKNVDVMNTPGANANGVAEEVFAMALAAYRHVVPADVDTRKGGWEKKKFMGRELTGKTLGIVGLGNIGQLVAKHSYGFDMKLLAYDPVVSESKAQEYGAKLVGLEQLFSEADIITLHIPENDETRGMVNKRLLSLVKKGAMLINCARAGIVNEDDIRAIKAEKELLFCTDVFPADEAGPKPVADIADVMLPHLGANTKEANFTAAKRAAEQIVAYFESGVNTYVVNKGIPDDLNENYQQLAYRLALIARSYIGRGTPVRQIRCSFYGELSKFSKWFYSPICAALSEHFEFQQDPEEALRYLQEKGIGFELRNADESKRYGNSMTIDLESGAKVVSLRGTITENNLMVSRLNDFDHVYFVPRGNAFIVEYCDRPGVLSMITRACGDADINIEDIHAPRDSEAKHAIAILKTSKPVPPEMVEAVGKEVNAKVAFTVNLS</sequence>
<dbReference type="CDD" id="cd12174">
    <property type="entry name" value="PGDH_like_3"/>
    <property type="match status" value="1"/>
</dbReference>
<dbReference type="Gene3D" id="3.30.70.260">
    <property type="match status" value="1"/>
</dbReference>
<dbReference type="AlphaFoldDB" id="A0AAE3VGU6"/>
<evidence type="ECO:0000256" key="5">
    <source>
        <dbReference type="ARBA" id="ARBA00013143"/>
    </source>
</evidence>
<dbReference type="EC" id="1.1.1.95" evidence="5"/>
<reference evidence="15" key="1">
    <citation type="submission" date="2023-07" db="EMBL/GenBank/DDBJ databases">
        <title>Genomic Encyclopedia of Type Strains, Phase IV (KMG-IV): sequencing the most valuable type-strain genomes for metagenomic binning, comparative biology and taxonomic classification.</title>
        <authorList>
            <person name="Goeker M."/>
        </authorList>
    </citation>
    <scope>NUCLEOTIDE SEQUENCE</scope>
    <source>
        <strain evidence="15">DSM 24202</strain>
    </source>
</reference>
<dbReference type="InterPro" id="IPR045865">
    <property type="entry name" value="ACT-like_dom_sf"/>
</dbReference>
<gene>
    <name evidence="15" type="ORF">J3R75_002031</name>
</gene>
<dbReference type="InterPro" id="IPR036291">
    <property type="entry name" value="NAD(P)-bd_dom_sf"/>
</dbReference>
<evidence type="ECO:0000313" key="16">
    <source>
        <dbReference type="Proteomes" id="UP001238163"/>
    </source>
</evidence>
<evidence type="ECO:0000313" key="15">
    <source>
        <dbReference type="EMBL" id="MDQ0289924.1"/>
    </source>
</evidence>
<keyword evidence="9" id="KW-0520">NAD</keyword>
<comment type="function">
    <text evidence="1">Catalyzes the reversible oxidation of 3-phospho-D-glycerate to 3-phosphonooxypyruvate, the first step of the phosphorylated L-serine biosynthesis pathway. Also catalyzes the reversible oxidation of 2-hydroxyglutarate to 2-oxoglutarate.</text>
</comment>
<proteinExistence type="inferred from homology"/>
<evidence type="ECO:0000256" key="3">
    <source>
        <dbReference type="ARBA" id="ARBA00005854"/>
    </source>
</evidence>
<organism evidence="15 16">
    <name type="scientific">Oligosphaera ethanolica</name>
    <dbReference type="NCBI Taxonomy" id="760260"/>
    <lineage>
        <taxon>Bacteria</taxon>
        <taxon>Pseudomonadati</taxon>
        <taxon>Lentisphaerota</taxon>
        <taxon>Oligosphaeria</taxon>
        <taxon>Oligosphaerales</taxon>
        <taxon>Oligosphaeraceae</taxon>
        <taxon>Oligosphaera</taxon>
    </lineage>
</organism>
<dbReference type="RefSeq" id="WP_307261362.1">
    <property type="nucleotide sequence ID" value="NZ_JAUSVL010000001.1"/>
</dbReference>
<dbReference type="PANTHER" id="PTHR42789">
    <property type="entry name" value="D-ISOMER SPECIFIC 2-HYDROXYACID DEHYDROGENASE FAMILY PROTEIN (AFU_ORTHOLOGUE AFUA_6G10090)"/>
    <property type="match status" value="1"/>
</dbReference>
<dbReference type="GO" id="GO:0006564">
    <property type="term" value="P:L-serine biosynthetic process"/>
    <property type="evidence" value="ECO:0007669"/>
    <property type="project" value="UniProtKB-KW"/>
</dbReference>
<keyword evidence="16" id="KW-1185">Reference proteome</keyword>
<dbReference type="SUPFAM" id="SSF51735">
    <property type="entry name" value="NAD(P)-binding Rossmann-fold domains"/>
    <property type="match status" value="1"/>
</dbReference>
<evidence type="ECO:0000259" key="14">
    <source>
        <dbReference type="PROSITE" id="PS51671"/>
    </source>
</evidence>
<comment type="catalytic activity">
    <reaction evidence="13">
        <text>(2R)-3-phosphoglycerate + NAD(+) = 3-phosphooxypyruvate + NADH + H(+)</text>
        <dbReference type="Rhea" id="RHEA:12641"/>
        <dbReference type="ChEBI" id="CHEBI:15378"/>
        <dbReference type="ChEBI" id="CHEBI:18110"/>
        <dbReference type="ChEBI" id="CHEBI:57540"/>
        <dbReference type="ChEBI" id="CHEBI:57945"/>
        <dbReference type="ChEBI" id="CHEBI:58272"/>
        <dbReference type="EC" id="1.1.1.95"/>
    </reaction>
</comment>
<evidence type="ECO:0000256" key="2">
    <source>
        <dbReference type="ARBA" id="ARBA00005216"/>
    </source>
</evidence>
<dbReference type="Pfam" id="PF00389">
    <property type="entry name" value="2-Hacid_dh"/>
    <property type="match status" value="1"/>
</dbReference>
<comment type="pathway">
    <text evidence="2">Amino-acid biosynthesis; L-serine biosynthesis; L-serine from 3-phospho-D-glycerate: step 1/3.</text>
</comment>